<dbReference type="AlphaFoldDB" id="A0A7R9FSM1"/>
<dbReference type="GO" id="GO:0005634">
    <property type="term" value="C:nucleus"/>
    <property type="evidence" value="ECO:0007669"/>
    <property type="project" value="TreeGrafter"/>
</dbReference>
<reference evidence="6" key="1">
    <citation type="submission" date="2020-11" db="EMBL/GenBank/DDBJ databases">
        <authorList>
            <person name="Tran Van P."/>
        </authorList>
    </citation>
    <scope>NUCLEOTIDE SEQUENCE</scope>
</reference>
<name>A0A7R9FSM1_9CRUS</name>
<comment type="function">
    <text evidence="3">Involved in transvection phenomena (= synapsis-dependent gene expression), where the synaptic pairing of chromosomes carrying genes with which zeste interacts influences the expression of these genes. Zeste binds to DNA and stimulates transcription from a nearby promoter.</text>
</comment>
<dbReference type="EMBL" id="CAJPEV010006058">
    <property type="protein sequence ID" value="CAG0903798.1"/>
    <property type="molecule type" value="Genomic_DNA"/>
</dbReference>
<dbReference type="PANTHER" id="PTHR23098">
    <property type="entry name" value="AGAP001331-PA-RELATED"/>
    <property type="match status" value="1"/>
</dbReference>
<accession>A0A7R9FSM1</accession>
<evidence type="ECO:0000256" key="4">
    <source>
        <dbReference type="SAM" id="MobiDB-lite"/>
    </source>
</evidence>
<evidence type="ECO:0000256" key="3">
    <source>
        <dbReference type="ARBA" id="ARBA00025466"/>
    </source>
</evidence>
<sequence>MATPFVVSREPATPRRTRFAPEEINVLLEEVKKQKEVLLGPVTQANTQTKQNRAWEVVAFAMCSATGTERSGSEAKTKFVQMKHAAKRRYLLAIAQRNAGMEHRQQSQTDAKVLAIVGRPTKAEVHSFVRRPFLSAGQQQNASTATPRPTEVTLASRDDDPATPSTPYPVPSTSSQNTEGRSGLGWNRQSSCLPCYPSNPVGGNAAPSESDISATLLVAQGPILRELKSISSSLKELVEYQKQLILLQANKCESD</sequence>
<dbReference type="InterPro" id="IPR028002">
    <property type="entry name" value="Myb_DNA-bind_5"/>
</dbReference>
<evidence type="ECO:0000313" key="7">
    <source>
        <dbReference type="Proteomes" id="UP000677054"/>
    </source>
</evidence>
<dbReference type="Pfam" id="PF13873">
    <property type="entry name" value="Myb_DNA-bind_5"/>
    <property type="match status" value="1"/>
</dbReference>
<organism evidence="6">
    <name type="scientific">Darwinula stevensoni</name>
    <dbReference type="NCBI Taxonomy" id="69355"/>
    <lineage>
        <taxon>Eukaryota</taxon>
        <taxon>Metazoa</taxon>
        <taxon>Ecdysozoa</taxon>
        <taxon>Arthropoda</taxon>
        <taxon>Crustacea</taxon>
        <taxon>Oligostraca</taxon>
        <taxon>Ostracoda</taxon>
        <taxon>Podocopa</taxon>
        <taxon>Podocopida</taxon>
        <taxon>Darwinulocopina</taxon>
        <taxon>Darwinuloidea</taxon>
        <taxon>Darwinulidae</taxon>
        <taxon>Darwinula</taxon>
    </lineage>
</organism>
<keyword evidence="7" id="KW-1185">Reference proteome</keyword>
<proteinExistence type="predicted"/>
<comment type="subunit">
    <text evidence="1">Self-associates forming complexes of several hundred monomers.</text>
</comment>
<evidence type="ECO:0000259" key="5">
    <source>
        <dbReference type="Pfam" id="PF13873"/>
    </source>
</evidence>
<dbReference type="Proteomes" id="UP000677054">
    <property type="component" value="Unassembled WGS sequence"/>
</dbReference>
<dbReference type="PANTHER" id="PTHR23098:SF23">
    <property type="entry name" value="MYB-RELATED TRANSCRIPTION FACTOR, PARTNER OF PROFILIN-LIKE ISOFORM X2-RELATED"/>
    <property type="match status" value="1"/>
</dbReference>
<gene>
    <name evidence="6" type="ORF">DSTB1V02_LOCUS13296</name>
</gene>
<evidence type="ECO:0000256" key="2">
    <source>
        <dbReference type="ARBA" id="ARBA00016807"/>
    </source>
</evidence>
<feature type="region of interest" description="Disordered" evidence="4">
    <location>
        <begin position="132"/>
        <end position="184"/>
    </location>
</feature>
<feature type="domain" description="Myb/SANT-like DNA-binding" evidence="5">
    <location>
        <begin position="15"/>
        <end position="90"/>
    </location>
</feature>
<evidence type="ECO:0000256" key="1">
    <source>
        <dbReference type="ARBA" id="ARBA00011764"/>
    </source>
</evidence>
<protein>
    <recommendedName>
        <fullName evidence="2">Regulatory protein zeste</fullName>
    </recommendedName>
</protein>
<evidence type="ECO:0000313" key="6">
    <source>
        <dbReference type="EMBL" id="CAD7253547.1"/>
    </source>
</evidence>
<dbReference type="EMBL" id="LR905575">
    <property type="protein sequence ID" value="CAD7253547.1"/>
    <property type="molecule type" value="Genomic_DNA"/>
</dbReference>
<feature type="compositionally biased region" description="Polar residues" evidence="4">
    <location>
        <begin position="136"/>
        <end position="147"/>
    </location>
</feature>
<dbReference type="OrthoDB" id="7478883at2759"/>